<dbReference type="SUPFAM" id="SSF52266">
    <property type="entry name" value="SGNH hydrolase"/>
    <property type="match status" value="1"/>
</dbReference>
<dbReference type="RefSeq" id="WP_421755573.1">
    <property type="nucleotide sequence ID" value="NZ_CACRTO010000018.1"/>
</dbReference>
<name>A0A6N3CZ25_9CLOT</name>
<keyword evidence="2" id="KW-0378">Hydrolase</keyword>
<gene>
    <name evidence="2" type="primary">tesA</name>
    <name evidence="2" type="ORF">CTLFYP3_01699</name>
</gene>
<dbReference type="InterPro" id="IPR036514">
    <property type="entry name" value="SGNH_hydro_sf"/>
</dbReference>
<dbReference type="GO" id="GO:0106435">
    <property type="term" value="F:carboxylesterase activity"/>
    <property type="evidence" value="ECO:0007669"/>
    <property type="project" value="UniProtKB-EC"/>
</dbReference>
<dbReference type="InterPro" id="IPR051532">
    <property type="entry name" value="Ester_Hydrolysis_Enzymes"/>
</dbReference>
<evidence type="ECO:0000259" key="1">
    <source>
        <dbReference type="Pfam" id="PF13472"/>
    </source>
</evidence>
<evidence type="ECO:0000313" key="2">
    <source>
        <dbReference type="EMBL" id="VYU18737.1"/>
    </source>
</evidence>
<dbReference type="Pfam" id="PF13472">
    <property type="entry name" value="Lipase_GDSL_2"/>
    <property type="match status" value="1"/>
</dbReference>
<dbReference type="InterPro" id="IPR013830">
    <property type="entry name" value="SGNH_hydro"/>
</dbReference>
<organism evidence="2">
    <name type="scientific">Clostridium tertium</name>
    <dbReference type="NCBI Taxonomy" id="1559"/>
    <lineage>
        <taxon>Bacteria</taxon>
        <taxon>Bacillati</taxon>
        <taxon>Bacillota</taxon>
        <taxon>Clostridia</taxon>
        <taxon>Eubacteriales</taxon>
        <taxon>Clostridiaceae</taxon>
        <taxon>Clostridium</taxon>
    </lineage>
</organism>
<proteinExistence type="predicted"/>
<protein>
    <submittedName>
        <fullName evidence="2">Esterase TesA</fullName>
        <ecNumber evidence="2">3.1.1.1</ecNumber>
    </submittedName>
</protein>
<dbReference type="PANTHER" id="PTHR30383:SF5">
    <property type="entry name" value="SGNH HYDROLASE-TYPE ESTERASE DOMAIN-CONTAINING PROTEIN"/>
    <property type="match status" value="1"/>
</dbReference>
<dbReference type="GO" id="GO:0004622">
    <property type="term" value="F:phosphatidylcholine lysophospholipase activity"/>
    <property type="evidence" value="ECO:0007669"/>
    <property type="project" value="TreeGrafter"/>
</dbReference>
<feature type="domain" description="SGNH hydrolase-type esterase" evidence="1">
    <location>
        <begin position="8"/>
        <end position="185"/>
    </location>
</feature>
<dbReference type="PANTHER" id="PTHR30383">
    <property type="entry name" value="THIOESTERASE 1/PROTEASE 1/LYSOPHOSPHOLIPASE L1"/>
    <property type="match status" value="1"/>
</dbReference>
<dbReference type="Gene3D" id="3.40.50.1110">
    <property type="entry name" value="SGNH hydrolase"/>
    <property type="match status" value="1"/>
</dbReference>
<dbReference type="EC" id="3.1.1.1" evidence="2"/>
<dbReference type="AlphaFoldDB" id="A0A6N3CZ25"/>
<sequence length="196" mass="22950">MQHENFIFIGDSLTFGYGVNKNKSWVESFNKFSLDKNKYFKIINKGINGNTTTDMLNRFTEDVTNLNPTKVFIMGGTNDLLSNRSIDLIIDNIELMIKETLTYNADIIVGIPPRIIKEDAYRLFMPSLTYNYCEESLPILREALMKLCMKYKLKYVDFYTLTSTLNHNNNYYIDGIHFNENGHKLLLEEFMKNIDY</sequence>
<accession>A0A6N3CZ25</accession>
<dbReference type="EMBL" id="CACRTO010000018">
    <property type="protein sequence ID" value="VYU18737.1"/>
    <property type="molecule type" value="Genomic_DNA"/>
</dbReference>
<reference evidence="2" key="1">
    <citation type="submission" date="2019-11" db="EMBL/GenBank/DDBJ databases">
        <authorList>
            <person name="Feng L."/>
        </authorList>
    </citation>
    <scope>NUCLEOTIDE SEQUENCE</scope>
    <source>
        <strain evidence="2">CTertiumLFYP3</strain>
    </source>
</reference>